<dbReference type="GO" id="GO:0006412">
    <property type="term" value="P:translation"/>
    <property type="evidence" value="ECO:0007669"/>
    <property type="project" value="UniProtKB-UniRule"/>
</dbReference>
<evidence type="ECO:0000256" key="4">
    <source>
        <dbReference type="ARBA" id="ARBA00022980"/>
    </source>
</evidence>
<dbReference type="GO" id="GO:0003735">
    <property type="term" value="F:structural constituent of ribosome"/>
    <property type="evidence" value="ECO:0007669"/>
    <property type="project" value="InterPro"/>
</dbReference>
<evidence type="ECO:0000256" key="7">
    <source>
        <dbReference type="RuleBase" id="RU003934"/>
    </source>
</evidence>
<proteinExistence type="inferred from homology"/>
<sequence>MKDIYQVIDRALLTEKGTRLAEEENKYLFRVNPSANKLEIKEAVEQLFKVKVVSVNTMNRQGKKKRQRTASSGKTADWKRAVVTLAEGNTIDFV</sequence>
<evidence type="ECO:0000313" key="8">
    <source>
        <dbReference type="EMBL" id="QHI68253.1"/>
    </source>
</evidence>
<keyword evidence="2 6" id="KW-0699">rRNA-binding</keyword>
<dbReference type="KEGG" id="taer:GT409_01885"/>
<dbReference type="Gene3D" id="3.30.70.330">
    <property type="match status" value="1"/>
</dbReference>
<evidence type="ECO:0000256" key="3">
    <source>
        <dbReference type="ARBA" id="ARBA00022884"/>
    </source>
</evidence>
<dbReference type="NCBIfam" id="NF004363">
    <property type="entry name" value="PRK05738.2-4"/>
    <property type="match status" value="1"/>
</dbReference>
<evidence type="ECO:0000313" key="9">
    <source>
        <dbReference type="Proteomes" id="UP000464954"/>
    </source>
</evidence>
<dbReference type="PANTHER" id="PTHR11620">
    <property type="entry name" value="60S RIBOSOMAL PROTEIN L23A"/>
    <property type="match status" value="1"/>
</dbReference>
<dbReference type="PROSITE" id="PS00050">
    <property type="entry name" value="RIBOSOMAL_L23"/>
    <property type="match status" value="1"/>
</dbReference>
<protein>
    <recommendedName>
        <fullName evidence="6">Large ribosomal subunit protein uL23</fullName>
    </recommendedName>
</protein>
<dbReference type="InterPro" id="IPR012678">
    <property type="entry name" value="Ribosomal_uL23/eL15/eS24_sf"/>
</dbReference>
<dbReference type="InterPro" id="IPR001014">
    <property type="entry name" value="Ribosomal_uL23_CS"/>
</dbReference>
<keyword evidence="3 6" id="KW-0694">RNA-binding</keyword>
<evidence type="ECO:0000256" key="5">
    <source>
        <dbReference type="ARBA" id="ARBA00023274"/>
    </source>
</evidence>
<evidence type="ECO:0000256" key="1">
    <source>
        <dbReference type="ARBA" id="ARBA00006700"/>
    </source>
</evidence>
<gene>
    <name evidence="6 8" type="primary">rplW</name>
    <name evidence="8" type="ORF">GT409_01885</name>
</gene>
<dbReference type="InterPro" id="IPR013025">
    <property type="entry name" value="Ribosomal_uL23-like"/>
</dbReference>
<reference evidence="8 9" key="1">
    <citation type="submission" date="2020-01" db="EMBL/GenBank/DDBJ databases">
        <title>Ponticoccus aerotolerans gen. nov., sp. nov., an anaerobic bacterium and proposal of Ponticoccusceae fam. nov., Ponticoccusles ord. nov. and Ponticoccuse classis nov. in the phylum Kiritimatiellaeota.</title>
        <authorList>
            <person name="Zhou L.Y."/>
            <person name="Du Z.J."/>
        </authorList>
    </citation>
    <scope>NUCLEOTIDE SEQUENCE [LARGE SCALE GENOMIC DNA]</scope>
    <source>
        <strain evidence="8 9">S-5007</strain>
    </source>
</reference>
<dbReference type="SUPFAM" id="SSF54189">
    <property type="entry name" value="Ribosomal proteins S24e, L23 and L15e"/>
    <property type="match status" value="1"/>
</dbReference>
<dbReference type="AlphaFoldDB" id="A0A6P1M5H5"/>
<dbReference type="GO" id="GO:1990904">
    <property type="term" value="C:ribonucleoprotein complex"/>
    <property type="evidence" value="ECO:0007669"/>
    <property type="project" value="UniProtKB-KW"/>
</dbReference>
<dbReference type="InterPro" id="IPR012677">
    <property type="entry name" value="Nucleotide-bd_a/b_plait_sf"/>
</dbReference>
<dbReference type="RefSeq" id="WP_160626394.1">
    <property type="nucleotide sequence ID" value="NZ_CP047593.1"/>
</dbReference>
<comment type="function">
    <text evidence="6">One of the early assembly proteins it binds 23S rRNA. One of the proteins that surrounds the polypeptide exit tunnel on the outside of the ribosome. Forms the main docking site for trigger factor binding to the ribosome.</text>
</comment>
<dbReference type="HAMAP" id="MF_01369_B">
    <property type="entry name" value="Ribosomal_uL23_B"/>
    <property type="match status" value="1"/>
</dbReference>
<dbReference type="GO" id="GO:0019843">
    <property type="term" value="F:rRNA binding"/>
    <property type="evidence" value="ECO:0007669"/>
    <property type="project" value="UniProtKB-UniRule"/>
</dbReference>
<name>A0A6P1M5H5_9BACT</name>
<evidence type="ECO:0000256" key="2">
    <source>
        <dbReference type="ARBA" id="ARBA00022730"/>
    </source>
</evidence>
<dbReference type="EMBL" id="CP047593">
    <property type="protein sequence ID" value="QHI68253.1"/>
    <property type="molecule type" value="Genomic_DNA"/>
</dbReference>
<keyword evidence="9" id="KW-1185">Reference proteome</keyword>
<keyword evidence="5 6" id="KW-0687">Ribonucleoprotein</keyword>
<dbReference type="FunFam" id="3.30.70.330:FF:000001">
    <property type="entry name" value="50S ribosomal protein L23"/>
    <property type="match status" value="1"/>
</dbReference>
<dbReference type="NCBIfam" id="NF004359">
    <property type="entry name" value="PRK05738.1-3"/>
    <property type="match status" value="1"/>
</dbReference>
<dbReference type="GO" id="GO:0005840">
    <property type="term" value="C:ribosome"/>
    <property type="evidence" value="ECO:0007669"/>
    <property type="project" value="UniProtKB-KW"/>
</dbReference>
<dbReference type="Pfam" id="PF00276">
    <property type="entry name" value="Ribosomal_L23"/>
    <property type="match status" value="1"/>
</dbReference>
<comment type="similarity">
    <text evidence="1 6 7">Belongs to the universal ribosomal protein uL23 family.</text>
</comment>
<evidence type="ECO:0000256" key="6">
    <source>
        <dbReference type="HAMAP-Rule" id="MF_01369"/>
    </source>
</evidence>
<keyword evidence="4 6" id="KW-0689">Ribosomal protein</keyword>
<dbReference type="Proteomes" id="UP000464954">
    <property type="component" value="Chromosome"/>
</dbReference>
<accession>A0A6P1M5H5</accession>
<organism evidence="8 9">
    <name type="scientific">Tichowtungia aerotolerans</name>
    <dbReference type="NCBI Taxonomy" id="2697043"/>
    <lineage>
        <taxon>Bacteria</taxon>
        <taxon>Pseudomonadati</taxon>
        <taxon>Kiritimatiellota</taxon>
        <taxon>Tichowtungiia</taxon>
        <taxon>Tichowtungiales</taxon>
        <taxon>Tichowtungiaceae</taxon>
        <taxon>Tichowtungia</taxon>
    </lineage>
</organism>
<comment type="subunit">
    <text evidence="6">Part of the 50S ribosomal subunit. Contacts protein L29, and trigger factor when it is bound to the ribosome.</text>
</comment>